<dbReference type="Proteomes" id="UP000242864">
    <property type="component" value="Chromosome"/>
</dbReference>
<dbReference type="InterPro" id="IPR023378">
    <property type="entry name" value="YheA/YmcA-like_dom_sf"/>
</dbReference>
<gene>
    <name evidence="1" type="ORF">B5P37_10660</name>
</gene>
<dbReference type="InterPro" id="IPR052767">
    <property type="entry name" value="Bact_com_dev_regulator"/>
</dbReference>
<dbReference type="SUPFAM" id="SSF158622">
    <property type="entry name" value="YheA/YmcA-like"/>
    <property type="match status" value="1"/>
</dbReference>
<keyword evidence="2" id="KW-1185">Reference proteome</keyword>
<dbReference type="InterPro" id="IPR016783">
    <property type="entry name" value="Biofilm_formation_YmcA"/>
</dbReference>
<dbReference type="KEGG" id="slz:B5P37_10660"/>
<sequence>MNSRENILARARELSTSLQSLETIQAYQRVEAQIHQNQRISQYMAELKANQKQSVNLQNYDKPLAFEQSEAKIEALQKKMNHMPIVNEFKVAQQEANTLLQVVIGTLSSKIGQENFEVEDHKKM</sequence>
<evidence type="ECO:0008006" key="3">
    <source>
        <dbReference type="Google" id="ProtNLM"/>
    </source>
</evidence>
<name>A0AAC9RPQ6_9STAP</name>
<dbReference type="Pfam" id="PF06133">
    <property type="entry name" value="Com_YlbF"/>
    <property type="match status" value="1"/>
</dbReference>
<dbReference type="PIRSF" id="PIRSF021287">
    <property type="entry name" value="Biofilm_formation_YmcA"/>
    <property type="match status" value="1"/>
</dbReference>
<dbReference type="Gene3D" id="1.20.1500.10">
    <property type="entry name" value="YheA/YmcA-like"/>
    <property type="match status" value="1"/>
</dbReference>
<organism evidence="1 2">
    <name type="scientific">Staphylococcus lutrae</name>
    <dbReference type="NCBI Taxonomy" id="155085"/>
    <lineage>
        <taxon>Bacteria</taxon>
        <taxon>Bacillati</taxon>
        <taxon>Bacillota</taxon>
        <taxon>Bacilli</taxon>
        <taxon>Bacillales</taxon>
        <taxon>Staphylococcaceae</taxon>
        <taxon>Staphylococcus</taxon>
    </lineage>
</organism>
<dbReference type="RefSeq" id="WP_085238193.1">
    <property type="nucleotide sequence ID" value="NZ_CP020773.1"/>
</dbReference>
<evidence type="ECO:0000313" key="2">
    <source>
        <dbReference type="Proteomes" id="UP000242864"/>
    </source>
</evidence>
<evidence type="ECO:0000313" key="1">
    <source>
        <dbReference type="EMBL" id="ARJ51743.1"/>
    </source>
</evidence>
<dbReference type="PANTHER" id="PTHR38448:SF1">
    <property type="entry name" value="YLBF FAMILY REGULATOR"/>
    <property type="match status" value="1"/>
</dbReference>
<dbReference type="EMBL" id="CP020773">
    <property type="protein sequence ID" value="ARJ51743.1"/>
    <property type="molecule type" value="Genomic_DNA"/>
</dbReference>
<dbReference type="AlphaFoldDB" id="A0AAC9RPQ6"/>
<dbReference type="PANTHER" id="PTHR38448">
    <property type="entry name" value="REGULATORY PROTEIN YLBF-RELATED"/>
    <property type="match status" value="1"/>
</dbReference>
<accession>A0AAC9RPQ6</accession>
<reference evidence="1 2" key="1">
    <citation type="submission" date="2017-04" db="EMBL/GenBank/DDBJ databases">
        <authorList>
            <person name="Veseli I.A."/>
            <person name="Tang C."/>
            <person name="Pombert J.-F."/>
        </authorList>
    </citation>
    <scope>NUCLEOTIDE SEQUENCE [LARGE SCALE GENOMIC DNA]</scope>
    <source>
        <strain evidence="1 2">ATCC 700373</strain>
    </source>
</reference>
<protein>
    <recommendedName>
        <fullName evidence="3">YlbF family regulator</fullName>
    </recommendedName>
</protein>
<proteinExistence type="predicted"/>
<dbReference type="InterPro" id="IPR010368">
    <property type="entry name" value="Com_YlbF"/>
</dbReference>